<dbReference type="InterPro" id="IPR008383">
    <property type="entry name" value="API5"/>
</dbReference>
<sequence length="515" mass="57202">MAGTVDVEALYRMCEAIDGSAVPSSRTVEFGNIIRGVEGGKNEKLLASQLICRYLDKFPQFAESALNAMFSLCEDEDFDVRKYVFKQLSDLADKSGPHVGKVADVLTQLLQMTDPVENKLIQQVLMDVIRKHTVEGLKALLSYVRSPDAGPVRPVAIKFLESKMEELRPKLTLAIQDKIATDLKLALSVVDGDDFPTIVTLLKSLSAYRSADKIKELYDCIVNQSQLNLPVNIMDSDRVDQILCCLREAVKLINDADIQTDQYVEFLLFKVLVQIQVPGMIAIAEDVQTELLRLTADMSTSCKQLQNTDDALAILSNVLLKQVTDSFTNYTPDSSEAPDVRMTDVEALLLMMNIFGKRSPGFFRAEQHRDALEQLRKRLMAISKTMVSYLTVLTKANDKAHETSEQKSIKAMAMSSVRNIIALVRGLKFVDSGPTVDNIVPSWKHSVAGKRKWTPTNGSANGASSGGQSGSRHKPLETYTPPVGKYSSKIQPYRASRYRGRGRMNWRRGGYGGYA</sequence>
<keyword evidence="4" id="KW-1185">Reference proteome</keyword>
<dbReference type="GO" id="GO:0003723">
    <property type="term" value="F:RNA binding"/>
    <property type="evidence" value="ECO:0007669"/>
    <property type="project" value="TreeGrafter"/>
</dbReference>
<evidence type="ECO:0000313" key="4">
    <source>
        <dbReference type="Proteomes" id="UP000046395"/>
    </source>
</evidence>
<protein>
    <submittedName>
        <fullName evidence="5">Apoptosis inhibitor 5/fibroblast growth factor 2-interacting factor 2</fullName>
    </submittedName>
</protein>
<comment type="similarity">
    <text evidence="1">Belongs to the API5 family.</text>
</comment>
<name>A0A5S6Q2Z1_TRIMR</name>
<dbReference type="WBParaSite" id="TMUE_0000001563.1">
    <property type="protein sequence ID" value="TMUE_0000001563.1"/>
    <property type="gene ID" value="WBGene00297453"/>
</dbReference>
<dbReference type="STRING" id="70415.A0A5S6Q2Z1"/>
<dbReference type="PANTHER" id="PTHR12758">
    <property type="entry name" value="APOPTOSIS INHIBITOR 5-RELATED"/>
    <property type="match status" value="1"/>
</dbReference>
<evidence type="ECO:0000256" key="1">
    <source>
        <dbReference type="ARBA" id="ARBA00009515"/>
    </source>
</evidence>
<proteinExistence type="inferred from homology"/>
<dbReference type="InterPro" id="IPR011989">
    <property type="entry name" value="ARM-like"/>
</dbReference>
<reference evidence="5" key="1">
    <citation type="submission" date="2019-12" db="UniProtKB">
        <authorList>
            <consortium name="WormBaseParasite"/>
        </authorList>
    </citation>
    <scope>IDENTIFICATION</scope>
</reference>
<dbReference type="GO" id="GO:0006915">
    <property type="term" value="P:apoptotic process"/>
    <property type="evidence" value="ECO:0007669"/>
    <property type="project" value="UniProtKB-KW"/>
</dbReference>
<dbReference type="PANTHER" id="PTHR12758:SF19">
    <property type="entry name" value="APOPTOSIS INHIBITOR 5"/>
    <property type="match status" value="1"/>
</dbReference>
<dbReference type="InterPro" id="IPR016024">
    <property type="entry name" value="ARM-type_fold"/>
</dbReference>
<evidence type="ECO:0000313" key="5">
    <source>
        <dbReference type="WBParaSite" id="TMUE_0000001563.1"/>
    </source>
</evidence>
<dbReference type="AlphaFoldDB" id="A0A5S6Q2Z1"/>
<evidence type="ECO:0000256" key="2">
    <source>
        <dbReference type="ARBA" id="ARBA00022703"/>
    </source>
</evidence>
<keyword evidence="2" id="KW-0053">Apoptosis</keyword>
<accession>A0A5S6Q2Z1</accession>
<dbReference type="GO" id="GO:0043066">
    <property type="term" value="P:negative regulation of apoptotic process"/>
    <property type="evidence" value="ECO:0007669"/>
    <property type="project" value="TreeGrafter"/>
</dbReference>
<dbReference type="Pfam" id="PF05918">
    <property type="entry name" value="API5"/>
    <property type="match status" value="1"/>
</dbReference>
<organism evidence="4 5">
    <name type="scientific">Trichuris muris</name>
    <name type="common">Mouse whipworm</name>
    <dbReference type="NCBI Taxonomy" id="70415"/>
    <lineage>
        <taxon>Eukaryota</taxon>
        <taxon>Metazoa</taxon>
        <taxon>Ecdysozoa</taxon>
        <taxon>Nematoda</taxon>
        <taxon>Enoplea</taxon>
        <taxon>Dorylaimia</taxon>
        <taxon>Trichinellida</taxon>
        <taxon>Trichuridae</taxon>
        <taxon>Trichuris</taxon>
    </lineage>
</organism>
<dbReference type="Proteomes" id="UP000046395">
    <property type="component" value="Unassembled WGS sequence"/>
</dbReference>
<dbReference type="Gene3D" id="1.25.10.10">
    <property type="entry name" value="Leucine-rich Repeat Variant"/>
    <property type="match status" value="1"/>
</dbReference>
<dbReference type="SUPFAM" id="SSF48371">
    <property type="entry name" value="ARM repeat"/>
    <property type="match status" value="1"/>
</dbReference>
<dbReference type="GO" id="GO:0005634">
    <property type="term" value="C:nucleus"/>
    <property type="evidence" value="ECO:0007669"/>
    <property type="project" value="TreeGrafter"/>
</dbReference>
<feature type="region of interest" description="Disordered" evidence="3">
    <location>
        <begin position="450"/>
        <end position="484"/>
    </location>
</feature>
<evidence type="ECO:0000256" key="3">
    <source>
        <dbReference type="SAM" id="MobiDB-lite"/>
    </source>
</evidence>